<dbReference type="GO" id="GO:0006952">
    <property type="term" value="P:defense response"/>
    <property type="evidence" value="ECO:0000318"/>
    <property type="project" value="GO_Central"/>
</dbReference>
<gene>
    <name evidence="4" type="primary">MtN15</name>
    <name evidence="3" type="ordered locus">MTR_4g116060</name>
    <name evidence="5" type="ORF">MtrunA17_Chr4g0064831</name>
</gene>
<dbReference type="SMR" id="O24094"/>
<keyword evidence="3" id="KW-0812">Transmembrane</keyword>
<keyword evidence="1" id="KW-0732">Signal</keyword>
<feature type="signal peptide" evidence="1">
    <location>
        <begin position="1"/>
        <end position="29"/>
    </location>
</feature>
<reference evidence="8" key="6">
    <citation type="journal article" date="2018" name="Nat. Plants">
        <title>Whole-genome landscape of Medicago truncatula symbiotic genes.</title>
        <authorList>
            <person name="Pecrix Y."/>
            <person name="Staton S.E."/>
            <person name="Sallet E."/>
            <person name="Lelandais-Briere C."/>
            <person name="Moreau S."/>
            <person name="Carrere S."/>
            <person name="Blein T."/>
            <person name="Jardinaud M.F."/>
            <person name="Latrasse D."/>
            <person name="Zouine M."/>
            <person name="Zahm M."/>
            <person name="Kreplak J."/>
            <person name="Mayjonade B."/>
            <person name="Satge C."/>
            <person name="Perez M."/>
            <person name="Cauet S."/>
            <person name="Marande W."/>
            <person name="Chantry-Darmon C."/>
            <person name="Lopez-Roques C."/>
            <person name="Bouchez O."/>
            <person name="Berard A."/>
            <person name="Debelle F."/>
            <person name="Munos S."/>
            <person name="Bendahmane A."/>
            <person name="Berges H."/>
            <person name="Niebel A."/>
            <person name="Buitink J."/>
            <person name="Frugier F."/>
            <person name="Benhamed M."/>
            <person name="Crespi M."/>
            <person name="Gouzy J."/>
            <person name="Gamas P."/>
        </authorList>
    </citation>
    <scope>NUCLEOTIDE SEQUENCE [LARGE SCALE GENOMIC DNA]</scope>
    <source>
        <strain evidence="8">cv. Jemalong A17</strain>
    </source>
</reference>
<evidence type="ECO:0000313" key="8">
    <source>
        <dbReference type="Proteomes" id="UP000265566"/>
    </source>
</evidence>
<reference evidence="3 7" key="3">
    <citation type="journal article" date="2011" name="Nature">
        <title>The Medicago genome provides insight into the evolution of rhizobial symbioses.</title>
        <authorList>
            <person name="Young N.D."/>
            <person name="Debelle F."/>
            <person name="Oldroyd G.E."/>
            <person name="Geurts R."/>
            <person name="Cannon S.B."/>
            <person name="Udvardi M.K."/>
            <person name="Benedito V.A."/>
            <person name="Mayer K.F."/>
            <person name="Gouzy J."/>
            <person name="Schoof H."/>
            <person name="Van de Peer Y."/>
            <person name="Proost S."/>
            <person name="Cook D.R."/>
            <person name="Meyers B.C."/>
            <person name="Spannagl M."/>
            <person name="Cheung F."/>
            <person name="De Mita S."/>
            <person name="Krishnakumar V."/>
            <person name="Gundlach H."/>
            <person name="Zhou S."/>
            <person name="Mudge J."/>
            <person name="Bharti A.K."/>
            <person name="Murray J.D."/>
            <person name="Naoumkina M.A."/>
            <person name="Rosen B."/>
            <person name="Silverstein K.A."/>
            <person name="Tang H."/>
            <person name="Rombauts S."/>
            <person name="Zhao P.X."/>
            <person name="Zhou P."/>
            <person name="Barbe V."/>
            <person name="Bardou P."/>
            <person name="Bechner M."/>
            <person name="Bellec A."/>
            <person name="Berger A."/>
            <person name="Berges H."/>
            <person name="Bidwell S."/>
            <person name="Bisseling T."/>
            <person name="Choisne N."/>
            <person name="Couloux A."/>
            <person name="Denny R."/>
            <person name="Deshpande S."/>
            <person name="Dai X."/>
            <person name="Doyle J.J."/>
            <person name="Dudez A.M."/>
            <person name="Farmer A.D."/>
            <person name="Fouteau S."/>
            <person name="Franken C."/>
            <person name="Gibelin C."/>
            <person name="Gish J."/>
            <person name="Goldstein S."/>
            <person name="Gonzalez A.J."/>
            <person name="Green P.J."/>
            <person name="Hallab A."/>
            <person name="Hartog M."/>
            <person name="Hua A."/>
            <person name="Humphray S.J."/>
            <person name="Jeong D.H."/>
            <person name="Jing Y."/>
            <person name="Jocker A."/>
            <person name="Kenton S.M."/>
            <person name="Kim D.J."/>
            <person name="Klee K."/>
            <person name="Lai H."/>
            <person name="Lang C."/>
            <person name="Lin S."/>
            <person name="Macmil S.L."/>
            <person name="Magdelenat G."/>
            <person name="Matthews L."/>
            <person name="McCorrison J."/>
            <person name="Monaghan E.L."/>
            <person name="Mun J.H."/>
            <person name="Najar F.Z."/>
            <person name="Nicholson C."/>
            <person name="Noirot C."/>
            <person name="O'Bleness M."/>
            <person name="Paule C.R."/>
            <person name="Poulain J."/>
            <person name="Prion F."/>
            <person name="Qin B."/>
            <person name="Qu C."/>
            <person name="Retzel E.F."/>
            <person name="Riddle C."/>
            <person name="Sallet E."/>
            <person name="Samain S."/>
            <person name="Samson N."/>
            <person name="Sanders I."/>
            <person name="Saurat O."/>
            <person name="Scarpelli C."/>
            <person name="Schiex T."/>
            <person name="Segurens B."/>
            <person name="Severin A.J."/>
            <person name="Sherrier D.J."/>
            <person name="Shi R."/>
            <person name="Sims S."/>
            <person name="Singer S.R."/>
            <person name="Sinharoy S."/>
            <person name="Sterck L."/>
            <person name="Viollet A."/>
            <person name="Wang B.B."/>
            <person name="Wang K."/>
            <person name="Wang M."/>
            <person name="Wang X."/>
            <person name="Warfsmann J."/>
            <person name="Weissenbach J."/>
            <person name="White D.D."/>
            <person name="White J.D."/>
            <person name="Wiley G.B."/>
            <person name="Wincker P."/>
            <person name="Xing Y."/>
            <person name="Yang L."/>
            <person name="Yao Z."/>
            <person name="Ying F."/>
            <person name="Zhai J."/>
            <person name="Zhou L."/>
            <person name="Zuber A."/>
            <person name="Denarie J."/>
            <person name="Dixon R.A."/>
            <person name="May G.D."/>
            <person name="Schwartz D.C."/>
            <person name="Rogers J."/>
            <person name="Quetier F."/>
            <person name="Town C.D."/>
            <person name="Roe B.A."/>
        </authorList>
    </citation>
    <scope>NUCLEOTIDE SEQUENCE [LARGE SCALE GENOMIC DNA]</scope>
    <source>
        <strain evidence="3">A17</strain>
        <strain evidence="6 7">cv. Jemalong A17</strain>
    </source>
</reference>
<dbReference type="PaxDb" id="3880-AES91670"/>
<dbReference type="SMART" id="SM00505">
    <property type="entry name" value="Knot1"/>
    <property type="match status" value="1"/>
</dbReference>
<dbReference type="InterPro" id="IPR003614">
    <property type="entry name" value="Knottins"/>
</dbReference>
<reference evidence="4" key="2">
    <citation type="submission" date="1997-10" db="EMBL/GenBank/DDBJ databases">
        <authorList>
            <person name="Gamas P."/>
        </authorList>
    </citation>
    <scope>NUCLEOTIDE SEQUENCE</scope>
    <source>
        <tissue evidence="4">Root nodule</tissue>
    </source>
</reference>
<evidence type="ECO:0000259" key="2">
    <source>
        <dbReference type="SMART" id="SM00505"/>
    </source>
</evidence>
<dbReference type="Gramene" id="rna26815">
    <property type="protein sequence ID" value="RHN64039.1"/>
    <property type="gene ID" value="gene26815"/>
</dbReference>
<dbReference type="EMBL" id="PSQE01000004">
    <property type="protein sequence ID" value="RHN64039.1"/>
    <property type="molecule type" value="Genomic_DNA"/>
</dbReference>
<feature type="chain" id="PRO_5014585682" evidence="1">
    <location>
        <begin position="30"/>
        <end position="77"/>
    </location>
</feature>
<dbReference type="EMBL" id="Y15363">
    <property type="protein sequence ID" value="CAA75585.1"/>
    <property type="molecule type" value="mRNA"/>
</dbReference>
<evidence type="ECO:0000313" key="3">
    <source>
        <dbReference type="EMBL" id="AES91670.1"/>
    </source>
</evidence>
<evidence type="ECO:0000313" key="6">
    <source>
        <dbReference type="EnsemblPlants" id="AES91670"/>
    </source>
</evidence>
<keyword evidence="3" id="KW-0472">Membrane</keyword>
<name>O24094_MEDTR</name>
<dbReference type="Proteomes" id="UP000002051">
    <property type="component" value="Chromosome 4"/>
</dbReference>
<keyword evidence="7" id="KW-1185">Reference proteome</keyword>
<dbReference type="AlphaFoldDB" id="O24094"/>
<feature type="domain" description="Knottins-like" evidence="2">
    <location>
        <begin position="31"/>
        <end position="76"/>
    </location>
</feature>
<evidence type="ECO:0000313" key="4">
    <source>
        <dbReference type="EMBL" id="CAA75585.1"/>
    </source>
</evidence>
<protein>
    <submittedName>
        <fullName evidence="4">MtN15 protein</fullName>
    </submittedName>
    <submittedName>
        <fullName evidence="5">Putative knottin, scorpion toxin</fullName>
    </submittedName>
    <submittedName>
        <fullName evidence="3">Transmembrane protein, putative</fullName>
    </submittedName>
</protein>
<dbReference type="EnsemblPlants" id="AES91670">
    <property type="protein sequence ID" value="AES91670"/>
    <property type="gene ID" value="MTR_4g116060"/>
</dbReference>
<reference evidence="4" key="1">
    <citation type="journal article" date="1996" name="Mol. Plant Microbe Interact.">
        <title>Use of a subtractive hybridization approach to identify new Medicago truncatula genes induced during root nodule development.</title>
        <authorList>
            <person name="Gamas P."/>
            <person name="de Carvalho Niebel F."/>
            <person name="Lescure N."/>
            <person name="Cullimore J."/>
        </authorList>
    </citation>
    <scope>NUCLEOTIDE SEQUENCE</scope>
    <source>
        <tissue evidence="4">Root nodule</tissue>
    </source>
</reference>
<evidence type="ECO:0000313" key="5">
    <source>
        <dbReference type="EMBL" id="RHN64039.1"/>
    </source>
</evidence>
<dbReference type="EMBL" id="CM001220">
    <property type="protein sequence ID" value="AES91670.1"/>
    <property type="molecule type" value="Genomic_DNA"/>
</dbReference>
<sequence>MTYCANKFYNVLMFLCLAILLIFIWEVEAKVCEYPLSRTWFEEGQCFKDLCNTKCKEMIASYGSCQEDACVCAIYCY</sequence>
<evidence type="ECO:0000256" key="1">
    <source>
        <dbReference type="SAM" id="SignalP"/>
    </source>
</evidence>
<dbReference type="Proteomes" id="UP000265566">
    <property type="component" value="Chromosome 4"/>
</dbReference>
<organism evidence="4">
    <name type="scientific">Medicago truncatula</name>
    <name type="common">Barrel medic</name>
    <name type="synonym">Medicago tribuloides</name>
    <dbReference type="NCBI Taxonomy" id="3880"/>
    <lineage>
        <taxon>Eukaryota</taxon>
        <taxon>Viridiplantae</taxon>
        <taxon>Streptophyta</taxon>
        <taxon>Embryophyta</taxon>
        <taxon>Tracheophyta</taxon>
        <taxon>Spermatophyta</taxon>
        <taxon>Magnoliopsida</taxon>
        <taxon>eudicotyledons</taxon>
        <taxon>Gunneridae</taxon>
        <taxon>Pentapetalae</taxon>
        <taxon>rosids</taxon>
        <taxon>fabids</taxon>
        <taxon>Fabales</taxon>
        <taxon>Fabaceae</taxon>
        <taxon>Papilionoideae</taxon>
        <taxon>50 kb inversion clade</taxon>
        <taxon>NPAAA clade</taxon>
        <taxon>Hologalegina</taxon>
        <taxon>IRL clade</taxon>
        <taxon>Trifolieae</taxon>
        <taxon>Medicago</taxon>
    </lineage>
</organism>
<reference evidence="5" key="7">
    <citation type="journal article" date="2018" name="Nat. Plants">
        <title>Whole-genome landscape of Medicago truncatula symbiotic genes.</title>
        <authorList>
            <person name="Pecrix Y."/>
            <person name="Gamas P."/>
            <person name="Carrere S."/>
        </authorList>
    </citation>
    <scope>NUCLEOTIDE SEQUENCE</scope>
    <source>
        <tissue evidence="5">Leaves</tissue>
    </source>
</reference>
<accession>O24094</accession>
<dbReference type="HOGENOM" id="CLU_161668_3_1_1"/>
<reference evidence="6" key="5">
    <citation type="submission" date="2015-04" db="UniProtKB">
        <authorList>
            <consortium name="EnsemblPlants"/>
        </authorList>
    </citation>
    <scope>IDENTIFICATION</scope>
    <source>
        <strain evidence="6">cv. Jemalong A17</strain>
    </source>
</reference>
<reference evidence="3 7" key="4">
    <citation type="journal article" date="2014" name="BMC Genomics">
        <title>An improved genome release (version Mt4.0) for the model legume Medicago truncatula.</title>
        <authorList>
            <person name="Tang H."/>
            <person name="Krishnakumar V."/>
            <person name="Bidwell S."/>
            <person name="Rosen B."/>
            <person name="Chan A."/>
            <person name="Zhou S."/>
            <person name="Gentzbittel L."/>
            <person name="Childs K.L."/>
            <person name="Yandell M."/>
            <person name="Gundlach H."/>
            <person name="Mayer K.F."/>
            <person name="Schwartz D.C."/>
            <person name="Town C.D."/>
        </authorList>
    </citation>
    <scope>GENOME REANNOTATION</scope>
    <source>
        <strain evidence="6 7">cv. Jemalong A17</strain>
    </source>
</reference>
<proteinExistence type="evidence at transcript level"/>
<evidence type="ECO:0000313" key="7">
    <source>
        <dbReference type="Proteomes" id="UP000002051"/>
    </source>
</evidence>